<evidence type="ECO:0000259" key="16">
    <source>
        <dbReference type="PROSITE" id="PS51068"/>
    </source>
</evidence>
<proteinExistence type="inferred from homology"/>
<keyword evidence="4" id="KW-0227">DNA damage</keyword>
<dbReference type="InterPro" id="IPR015886">
    <property type="entry name" value="H2TH_FPG"/>
</dbReference>
<dbReference type="Gene3D" id="1.10.8.50">
    <property type="match status" value="1"/>
</dbReference>
<feature type="compositionally biased region" description="Basic and acidic residues" evidence="14">
    <location>
        <begin position="269"/>
        <end position="285"/>
    </location>
</feature>
<evidence type="ECO:0000256" key="1">
    <source>
        <dbReference type="ARBA" id="ARBA00009409"/>
    </source>
</evidence>
<dbReference type="SUPFAM" id="SSF57716">
    <property type="entry name" value="Glucocorticoid receptor-like (DNA-binding domain)"/>
    <property type="match status" value="1"/>
</dbReference>
<reference evidence="17 18" key="1">
    <citation type="journal article" date="2017" name="Int. J. Syst. Evol. Microbiol.">
        <title>Pseudokineococcus basanitobsidens sp. nov., isolated from volcanic rock.</title>
        <authorList>
            <person name="Lee D.W."/>
            <person name="Park M.Y."/>
            <person name="Kim J.J."/>
            <person name="Kim B.S."/>
        </authorList>
    </citation>
    <scope>NUCLEOTIDE SEQUENCE [LARGE SCALE GENOMIC DNA]</scope>
    <source>
        <strain evidence="17 18">DSM 103726</strain>
    </source>
</reference>
<keyword evidence="7" id="KW-0862">Zinc</keyword>
<dbReference type="SUPFAM" id="SSF46946">
    <property type="entry name" value="S13-like H2TH domain"/>
    <property type="match status" value="1"/>
</dbReference>
<evidence type="ECO:0000256" key="4">
    <source>
        <dbReference type="ARBA" id="ARBA00022763"/>
    </source>
</evidence>
<feature type="domain" description="FPG-type" evidence="15">
    <location>
        <begin position="227"/>
        <end position="265"/>
    </location>
</feature>
<keyword evidence="11" id="KW-0511">Multifunctional enzyme</keyword>
<evidence type="ECO:0000313" key="17">
    <source>
        <dbReference type="EMBL" id="MEJ5945113.1"/>
    </source>
</evidence>
<comment type="caution">
    <text evidence="17">The sequence shown here is derived from an EMBL/GenBank/DDBJ whole genome shotgun (WGS) entry which is preliminary data.</text>
</comment>
<keyword evidence="12" id="KW-0326">Glycosidase</keyword>
<keyword evidence="10" id="KW-0456">Lyase</keyword>
<evidence type="ECO:0000256" key="3">
    <source>
        <dbReference type="ARBA" id="ARBA00022723"/>
    </source>
</evidence>
<organism evidence="17 18">
    <name type="scientific">Pseudokineococcus basanitobsidens</name>
    <dbReference type="NCBI Taxonomy" id="1926649"/>
    <lineage>
        <taxon>Bacteria</taxon>
        <taxon>Bacillati</taxon>
        <taxon>Actinomycetota</taxon>
        <taxon>Actinomycetes</taxon>
        <taxon>Kineosporiales</taxon>
        <taxon>Kineosporiaceae</taxon>
        <taxon>Pseudokineococcus</taxon>
    </lineage>
</organism>
<keyword evidence="18" id="KW-1185">Reference proteome</keyword>
<feature type="domain" description="Formamidopyrimidine-DNA glycosylase catalytic" evidence="16">
    <location>
        <begin position="2"/>
        <end position="91"/>
    </location>
</feature>
<evidence type="ECO:0000259" key="15">
    <source>
        <dbReference type="PROSITE" id="PS51066"/>
    </source>
</evidence>
<evidence type="ECO:0000256" key="9">
    <source>
        <dbReference type="ARBA" id="ARBA00023204"/>
    </source>
</evidence>
<dbReference type="PROSITE" id="PS51066">
    <property type="entry name" value="ZF_FPG_2"/>
    <property type="match status" value="1"/>
</dbReference>
<evidence type="ECO:0000256" key="10">
    <source>
        <dbReference type="ARBA" id="ARBA00023239"/>
    </source>
</evidence>
<keyword evidence="6" id="KW-0378">Hydrolase</keyword>
<dbReference type="InterPro" id="IPR012319">
    <property type="entry name" value="FPG_cat"/>
</dbReference>
<dbReference type="SMART" id="SM00898">
    <property type="entry name" value="Fapy_DNA_glyco"/>
    <property type="match status" value="1"/>
</dbReference>
<protein>
    <recommendedName>
        <fullName evidence="2">DNA-(apurinic or apyrimidinic site) lyase</fullName>
        <ecNumber evidence="2">4.2.99.18</ecNumber>
    </recommendedName>
</protein>
<keyword evidence="8" id="KW-0238">DNA-binding</keyword>
<dbReference type="EC" id="4.2.99.18" evidence="2"/>
<evidence type="ECO:0000256" key="12">
    <source>
        <dbReference type="ARBA" id="ARBA00023295"/>
    </source>
</evidence>
<dbReference type="InterPro" id="IPR035937">
    <property type="entry name" value="FPG_N"/>
</dbReference>
<feature type="region of interest" description="Disordered" evidence="14">
    <location>
        <begin position="250"/>
        <end position="298"/>
    </location>
</feature>
<evidence type="ECO:0000256" key="13">
    <source>
        <dbReference type="PROSITE-ProRule" id="PRU00391"/>
    </source>
</evidence>
<evidence type="ECO:0000256" key="8">
    <source>
        <dbReference type="ARBA" id="ARBA00023125"/>
    </source>
</evidence>
<dbReference type="Pfam" id="PF01149">
    <property type="entry name" value="Fapy_DNA_glyco"/>
    <property type="match status" value="1"/>
</dbReference>
<keyword evidence="5 13" id="KW-0863">Zinc-finger</keyword>
<keyword evidence="3" id="KW-0479">Metal-binding</keyword>
<dbReference type="CDD" id="cd08971">
    <property type="entry name" value="AcNei2_N"/>
    <property type="match status" value="1"/>
</dbReference>
<sequence>MPEGDTVLRTARRLNAALAGEVLRSSDLRWPSLATVDLAGQRVLEVAARGKHVLLRTDAGLTVHSHLRMDGSWLVHRTGQPWRVRSPEGVRAVLVAPGWTAVGHRLGMLDLVATADEAGVVGHLGPDVLADGWDAGGAQRALAALHEHPDREVGDALLDQRLLAGVGTFWMSELLFLRGTSPWTRVDDVPDLAGALALVRRMMRVSVEARDPVQTTTGDTRAGRNRYVHARSGLPCLRCGTPVRVAPIGTGPQARSAFSCPSCQPGPRPTDDGRRQAPLGHDRRGGVPGRRRGTSPRA</sequence>
<evidence type="ECO:0000256" key="6">
    <source>
        <dbReference type="ARBA" id="ARBA00022801"/>
    </source>
</evidence>
<feature type="compositionally biased region" description="Basic residues" evidence="14">
    <location>
        <begin position="289"/>
        <end position="298"/>
    </location>
</feature>
<dbReference type="InterPro" id="IPR000214">
    <property type="entry name" value="Znf_DNA_glyclase/AP_lyase"/>
</dbReference>
<dbReference type="InterPro" id="IPR044090">
    <property type="entry name" value="Nei2_N"/>
</dbReference>
<dbReference type="InterPro" id="IPR010979">
    <property type="entry name" value="Ribosomal_uS13-like_H2TH"/>
</dbReference>
<dbReference type="SMART" id="SM01232">
    <property type="entry name" value="H2TH"/>
    <property type="match status" value="1"/>
</dbReference>
<keyword evidence="9" id="KW-0234">DNA repair</keyword>
<name>A0ABU8RJ70_9ACTN</name>
<dbReference type="SUPFAM" id="SSF81624">
    <property type="entry name" value="N-terminal domain of MutM-like DNA repair proteins"/>
    <property type="match status" value="1"/>
</dbReference>
<evidence type="ECO:0000256" key="14">
    <source>
        <dbReference type="SAM" id="MobiDB-lite"/>
    </source>
</evidence>
<evidence type="ECO:0000256" key="7">
    <source>
        <dbReference type="ARBA" id="ARBA00022833"/>
    </source>
</evidence>
<evidence type="ECO:0000256" key="2">
    <source>
        <dbReference type="ARBA" id="ARBA00012720"/>
    </source>
</evidence>
<dbReference type="PANTHER" id="PTHR42697">
    <property type="entry name" value="ENDONUCLEASE 8"/>
    <property type="match status" value="1"/>
</dbReference>
<dbReference type="PROSITE" id="PS51068">
    <property type="entry name" value="FPG_CAT"/>
    <property type="match status" value="1"/>
</dbReference>
<gene>
    <name evidence="17" type="ORF">WDZ17_07355</name>
</gene>
<evidence type="ECO:0000256" key="5">
    <source>
        <dbReference type="ARBA" id="ARBA00022771"/>
    </source>
</evidence>
<evidence type="ECO:0000313" key="18">
    <source>
        <dbReference type="Proteomes" id="UP001387100"/>
    </source>
</evidence>
<dbReference type="PANTHER" id="PTHR42697:SF1">
    <property type="entry name" value="ENDONUCLEASE 8"/>
    <property type="match status" value="1"/>
</dbReference>
<dbReference type="EMBL" id="JBBIAA010000005">
    <property type="protein sequence ID" value="MEJ5945113.1"/>
    <property type="molecule type" value="Genomic_DNA"/>
</dbReference>
<dbReference type="RefSeq" id="WP_339574495.1">
    <property type="nucleotide sequence ID" value="NZ_JBBIAA010000005.1"/>
</dbReference>
<comment type="similarity">
    <text evidence="1">Belongs to the FPG family.</text>
</comment>
<evidence type="ECO:0000256" key="11">
    <source>
        <dbReference type="ARBA" id="ARBA00023268"/>
    </source>
</evidence>
<dbReference type="Gene3D" id="3.20.190.10">
    <property type="entry name" value="MutM-like, N-terminal"/>
    <property type="match status" value="1"/>
</dbReference>
<dbReference type="Proteomes" id="UP001387100">
    <property type="component" value="Unassembled WGS sequence"/>
</dbReference>
<accession>A0ABU8RJ70</accession>